<accession>A0AAN9K9W5</accession>
<dbReference type="GO" id="GO:0032183">
    <property type="term" value="F:SUMO binding"/>
    <property type="evidence" value="ECO:0007669"/>
    <property type="project" value="TreeGrafter"/>
</dbReference>
<evidence type="ECO:0000256" key="4">
    <source>
        <dbReference type="PROSITE-ProRule" id="PRU00175"/>
    </source>
</evidence>
<dbReference type="Pfam" id="PF13923">
    <property type="entry name" value="zf-C3HC4_2"/>
    <property type="match status" value="1"/>
</dbReference>
<protein>
    <recommendedName>
        <fullName evidence="6">RING-type domain-containing protein</fullName>
    </recommendedName>
</protein>
<dbReference type="InterPro" id="IPR013083">
    <property type="entry name" value="Znf_RING/FYVE/PHD"/>
</dbReference>
<evidence type="ECO:0000313" key="7">
    <source>
        <dbReference type="EMBL" id="KAK7312232.1"/>
    </source>
</evidence>
<dbReference type="PROSITE" id="PS00518">
    <property type="entry name" value="ZF_RING_1"/>
    <property type="match status" value="1"/>
</dbReference>
<comment type="caution">
    <text evidence="7">The sequence shown here is derived from an EMBL/GenBank/DDBJ whole genome shotgun (WGS) entry which is preliminary data.</text>
</comment>
<dbReference type="Proteomes" id="UP001367508">
    <property type="component" value="Unassembled WGS sequence"/>
</dbReference>
<dbReference type="GO" id="GO:0033768">
    <property type="term" value="C:SUMO-targeted ubiquitin ligase complex"/>
    <property type="evidence" value="ECO:0007669"/>
    <property type="project" value="TreeGrafter"/>
</dbReference>
<dbReference type="SMART" id="SM00184">
    <property type="entry name" value="RING"/>
    <property type="match status" value="1"/>
</dbReference>
<evidence type="ECO:0000259" key="6">
    <source>
        <dbReference type="PROSITE" id="PS50089"/>
    </source>
</evidence>
<reference evidence="7 8" key="1">
    <citation type="submission" date="2024-01" db="EMBL/GenBank/DDBJ databases">
        <title>The genomes of 5 underutilized Papilionoideae crops provide insights into root nodulation and disease resistanc.</title>
        <authorList>
            <person name="Jiang F."/>
        </authorList>
    </citation>
    <scope>NUCLEOTIDE SEQUENCE [LARGE SCALE GENOMIC DNA]</scope>
    <source>
        <strain evidence="7">LVBAO_FW01</strain>
        <tissue evidence="7">Leaves</tissue>
    </source>
</reference>
<evidence type="ECO:0000256" key="1">
    <source>
        <dbReference type="ARBA" id="ARBA00022723"/>
    </source>
</evidence>
<dbReference type="Gene3D" id="3.30.40.10">
    <property type="entry name" value="Zinc/RING finger domain, C3HC4 (zinc finger)"/>
    <property type="match status" value="1"/>
</dbReference>
<evidence type="ECO:0000313" key="8">
    <source>
        <dbReference type="Proteomes" id="UP001367508"/>
    </source>
</evidence>
<dbReference type="InterPro" id="IPR017907">
    <property type="entry name" value="Znf_RING_CS"/>
</dbReference>
<dbReference type="PANTHER" id="PTHR47094">
    <property type="entry name" value="ELFLESS, ISOFORM B"/>
    <property type="match status" value="1"/>
</dbReference>
<dbReference type="GO" id="GO:0140082">
    <property type="term" value="F:SUMO-ubiquitin ligase activity"/>
    <property type="evidence" value="ECO:0007669"/>
    <property type="project" value="TreeGrafter"/>
</dbReference>
<dbReference type="GO" id="GO:0006511">
    <property type="term" value="P:ubiquitin-dependent protein catabolic process"/>
    <property type="evidence" value="ECO:0007669"/>
    <property type="project" value="TreeGrafter"/>
</dbReference>
<proteinExistence type="predicted"/>
<feature type="compositionally biased region" description="Polar residues" evidence="5">
    <location>
        <begin position="133"/>
        <end position="150"/>
    </location>
</feature>
<dbReference type="SUPFAM" id="SSF57850">
    <property type="entry name" value="RING/U-box"/>
    <property type="match status" value="1"/>
</dbReference>
<dbReference type="GO" id="GO:0061630">
    <property type="term" value="F:ubiquitin protein ligase activity"/>
    <property type="evidence" value="ECO:0007669"/>
    <property type="project" value="InterPro"/>
</dbReference>
<evidence type="ECO:0000256" key="5">
    <source>
        <dbReference type="SAM" id="MobiDB-lite"/>
    </source>
</evidence>
<name>A0AAN9K9W5_CANGL</name>
<keyword evidence="1" id="KW-0479">Metal-binding</keyword>
<keyword evidence="8" id="KW-1185">Reference proteome</keyword>
<gene>
    <name evidence="7" type="ORF">VNO77_35952</name>
</gene>
<dbReference type="GO" id="GO:0008270">
    <property type="term" value="F:zinc ion binding"/>
    <property type="evidence" value="ECO:0007669"/>
    <property type="project" value="UniProtKB-KW"/>
</dbReference>
<dbReference type="EMBL" id="JAYMYQ010000009">
    <property type="protein sequence ID" value="KAK7312232.1"/>
    <property type="molecule type" value="Genomic_DNA"/>
</dbReference>
<dbReference type="AlphaFoldDB" id="A0AAN9K9W5"/>
<evidence type="ECO:0000256" key="3">
    <source>
        <dbReference type="ARBA" id="ARBA00022833"/>
    </source>
</evidence>
<dbReference type="InterPro" id="IPR049627">
    <property type="entry name" value="SLX8"/>
</dbReference>
<dbReference type="InterPro" id="IPR001841">
    <property type="entry name" value="Znf_RING"/>
</dbReference>
<evidence type="ECO:0000256" key="2">
    <source>
        <dbReference type="ARBA" id="ARBA00022771"/>
    </source>
</evidence>
<organism evidence="7 8">
    <name type="scientific">Canavalia gladiata</name>
    <name type="common">Sword bean</name>
    <name type="synonym">Dolichos gladiatus</name>
    <dbReference type="NCBI Taxonomy" id="3824"/>
    <lineage>
        <taxon>Eukaryota</taxon>
        <taxon>Viridiplantae</taxon>
        <taxon>Streptophyta</taxon>
        <taxon>Embryophyta</taxon>
        <taxon>Tracheophyta</taxon>
        <taxon>Spermatophyta</taxon>
        <taxon>Magnoliopsida</taxon>
        <taxon>eudicotyledons</taxon>
        <taxon>Gunneridae</taxon>
        <taxon>Pentapetalae</taxon>
        <taxon>rosids</taxon>
        <taxon>fabids</taxon>
        <taxon>Fabales</taxon>
        <taxon>Fabaceae</taxon>
        <taxon>Papilionoideae</taxon>
        <taxon>50 kb inversion clade</taxon>
        <taxon>NPAAA clade</taxon>
        <taxon>indigoferoid/millettioid clade</taxon>
        <taxon>Phaseoleae</taxon>
        <taxon>Canavalia</taxon>
    </lineage>
</organism>
<feature type="region of interest" description="Disordered" evidence="5">
    <location>
        <begin position="120"/>
        <end position="150"/>
    </location>
</feature>
<keyword evidence="3" id="KW-0862">Zinc</keyword>
<sequence>MRIRLVQWKRVAGSRLGSCLRSQQYHSPLPFASLRSFPLSPNPLTLFFKIFPVPFPTLDYFLPLPFLSFRSAISLSIASWIGEHWTKMSSRTGRGSTVRSYRRRKTVLDLDLNRVPTEINRVAAGENREQEGPSIQSGPQEVQADQQPQGTEPAMIDVEAIDDDVIECTPSAFAEAKSNSRRNRGRTIVDVDLEDQTRVTNNNRNKRRRELPNHTIINCDTYINLEGSSSSMRENLKKPPEPPKESVFSCPICMGPLVEEMSTRCGHIFCKNCIKAAISAQGKCPTCRKKITVKELIRVFLPSAS</sequence>
<dbReference type="PROSITE" id="PS50089">
    <property type="entry name" value="ZF_RING_2"/>
    <property type="match status" value="1"/>
</dbReference>
<feature type="domain" description="RING-type" evidence="6">
    <location>
        <begin position="250"/>
        <end position="288"/>
    </location>
</feature>
<keyword evidence="2 4" id="KW-0863">Zinc-finger</keyword>
<dbReference type="PANTHER" id="PTHR47094:SF1">
    <property type="entry name" value="RING-TYPE E3 UBIQUITIN TRANSFERASE"/>
    <property type="match status" value="1"/>
</dbReference>